<keyword evidence="2 5" id="KW-0732">Signal</keyword>
<dbReference type="SUPFAM" id="SSF53474">
    <property type="entry name" value="alpha/beta-Hydrolases"/>
    <property type="match status" value="1"/>
</dbReference>
<proteinExistence type="inferred from homology"/>
<organism evidence="7 8">
    <name type="scientific">Streptomyces puniciscabiei</name>
    <dbReference type="NCBI Taxonomy" id="164348"/>
    <lineage>
        <taxon>Bacteria</taxon>
        <taxon>Bacillati</taxon>
        <taxon>Actinomycetota</taxon>
        <taxon>Actinomycetes</taxon>
        <taxon>Kitasatosporales</taxon>
        <taxon>Streptomycetaceae</taxon>
        <taxon>Streptomyces</taxon>
    </lineage>
</organism>
<feature type="signal peptide" evidence="5">
    <location>
        <begin position="1"/>
        <end position="24"/>
    </location>
</feature>
<name>A0A542UC82_9ACTN</name>
<gene>
    <name evidence="7" type="ORF">FB563_1639</name>
</gene>
<dbReference type="AlphaFoldDB" id="A0A542UC82"/>
<evidence type="ECO:0000256" key="5">
    <source>
        <dbReference type="SAM" id="SignalP"/>
    </source>
</evidence>
<evidence type="ECO:0000313" key="8">
    <source>
        <dbReference type="Proteomes" id="UP000318103"/>
    </source>
</evidence>
<comment type="caution">
    <text evidence="7">The sequence shown here is derived from an EMBL/GenBank/DDBJ whole genome shotgun (WGS) entry which is preliminary data.</text>
</comment>
<sequence>MANPSRLRAAALTTTALLLSALLAGCGDGSRDGDLAAQKLDWKDCPAPSEAEGGGSAPSPLPNGGTWQCATMKAPLDWSKPKGDTIGIALIRAKASGPASRRIGSLVFNFGGPGGSGVSALPAFASDYAALRTRYDLVSFDPRGVGRSAPVKCVSDSQLDTYFQQDATPDDSAERTQLLDRTKQFNAACEKNSKKILPHVATTDAARDMDLMRQVLGDDKLHYFGISYGTELGGVYAHLFPGNVGRAVLDAVVDPTQNPEQSSLGQAKGFQLALDNFAEDCASKTTECPIGTSAQDVKNRIAKLLNDLEKRPIPGIPPRQLTQTAATNGIAQSLYSKDFWEYLTEGLEQAYAGDGKILMLLSDSMNGRSEDGQYSNITAANVAINCADEKPRYTADYVQQKLPEFRAASPLFGDYLAWGMLSCTDWPVAGAADHPDVSAPGSAPILVVGNTGDPATPYEGARKMADALGKGVAVELTYKGQGHGAYDSKNRCVQSAVNGYLLDGREPKAGTVCS</sequence>
<keyword evidence="3" id="KW-0378">Hydrolase</keyword>
<dbReference type="Proteomes" id="UP000318103">
    <property type="component" value="Unassembled WGS sequence"/>
</dbReference>
<dbReference type="Gene3D" id="3.40.50.1820">
    <property type="entry name" value="alpha/beta hydrolase"/>
    <property type="match status" value="1"/>
</dbReference>
<evidence type="ECO:0000256" key="4">
    <source>
        <dbReference type="SAM" id="MobiDB-lite"/>
    </source>
</evidence>
<feature type="chain" id="PRO_5038817416" evidence="5">
    <location>
        <begin position="25"/>
        <end position="514"/>
    </location>
</feature>
<dbReference type="InterPro" id="IPR029058">
    <property type="entry name" value="AB_hydrolase_fold"/>
</dbReference>
<dbReference type="EMBL" id="VFNX01000001">
    <property type="protein sequence ID" value="TQK96690.1"/>
    <property type="molecule type" value="Genomic_DNA"/>
</dbReference>
<dbReference type="GO" id="GO:0016787">
    <property type="term" value="F:hydrolase activity"/>
    <property type="evidence" value="ECO:0007669"/>
    <property type="project" value="UniProtKB-KW"/>
</dbReference>
<dbReference type="PROSITE" id="PS51257">
    <property type="entry name" value="PROKAR_LIPOPROTEIN"/>
    <property type="match status" value="1"/>
</dbReference>
<keyword evidence="8" id="KW-1185">Reference proteome</keyword>
<dbReference type="InterPro" id="IPR051601">
    <property type="entry name" value="Serine_prot/Carboxylest_S33"/>
</dbReference>
<dbReference type="PANTHER" id="PTHR43248">
    <property type="entry name" value="2-SUCCINYL-6-HYDROXY-2,4-CYCLOHEXADIENE-1-CARBOXYLATE SYNTHASE"/>
    <property type="match status" value="1"/>
</dbReference>
<feature type="region of interest" description="Disordered" evidence="4">
    <location>
        <begin position="46"/>
        <end position="66"/>
    </location>
</feature>
<accession>A0A542UC82</accession>
<protein>
    <submittedName>
        <fullName evidence="7">Tripeptidyl-peptidase C</fullName>
    </submittedName>
</protein>
<evidence type="ECO:0000259" key="6">
    <source>
        <dbReference type="Pfam" id="PF08386"/>
    </source>
</evidence>
<dbReference type="InterPro" id="IPR013595">
    <property type="entry name" value="Pept_S33_TAP-like_C"/>
</dbReference>
<reference evidence="7 8" key="1">
    <citation type="submission" date="2019-06" db="EMBL/GenBank/DDBJ databases">
        <title>Sequencing the genomes of 1000 actinobacteria strains.</title>
        <authorList>
            <person name="Klenk H.-P."/>
        </authorList>
    </citation>
    <scope>NUCLEOTIDE SEQUENCE [LARGE SCALE GENOMIC DNA]</scope>
    <source>
        <strain evidence="7 8">DSM 41929</strain>
    </source>
</reference>
<evidence type="ECO:0000256" key="3">
    <source>
        <dbReference type="ARBA" id="ARBA00022801"/>
    </source>
</evidence>
<comment type="similarity">
    <text evidence="1">Belongs to the peptidase S33 family.</text>
</comment>
<dbReference type="PANTHER" id="PTHR43248:SF29">
    <property type="entry name" value="TRIPEPTIDYL AMINOPEPTIDASE"/>
    <property type="match status" value="1"/>
</dbReference>
<dbReference type="OrthoDB" id="4498590at2"/>
<dbReference type="STRING" id="164348.BFF78_15075"/>
<dbReference type="RefSeq" id="WP_055708606.1">
    <property type="nucleotide sequence ID" value="NZ_JBPJFI010000001.1"/>
</dbReference>
<evidence type="ECO:0000313" key="7">
    <source>
        <dbReference type="EMBL" id="TQK96690.1"/>
    </source>
</evidence>
<feature type="domain" description="Peptidase S33 tripeptidyl aminopeptidase-like C-terminal" evidence="6">
    <location>
        <begin position="409"/>
        <end position="513"/>
    </location>
</feature>
<evidence type="ECO:0000256" key="1">
    <source>
        <dbReference type="ARBA" id="ARBA00010088"/>
    </source>
</evidence>
<evidence type="ECO:0000256" key="2">
    <source>
        <dbReference type="ARBA" id="ARBA00022729"/>
    </source>
</evidence>
<dbReference type="Pfam" id="PF08386">
    <property type="entry name" value="Abhydrolase_4"/>
    <property type="match status" value="1"/>
</dbReference>